<sequence length="114" mass="12777">MTYFKISGVVIANIATSRVCRVKTRHDAGSCHCTHVTDGITSLVVNVEPVQDPVSGIPLHPHSRMPPDTPARHHKSRRPRYSNTRRWVARVATSATRVDTERMLLAFHLLCVLN</sequence>
<organism evidence="2 3">
    <name type="scientific">Portunus trituberculatus</name>
    <name type="common">Swimming crab</name>
    <name type="synonym">Neptunus trituberculatus</name>
    <dbReference type="NCBI Taxonomy" id="210409"/>
    <lineage>
        <taxon>Eukaryota</taxon>
        <taxon>Metazoa</taxon>
        <taxon>Ecdysozoa</taxon>
        <taxon>Arthropoda</taxon>
        <taxon>Crustacea</taxon>
        <taxon>Multicrustacea</taxon>
        <taxon>Malacostraca</taxon>
        <taxon>Eumalacostraca</taxon>
        <taxon>Eucarida</taxon>
        <taxon>Decapoda</taxon>
        <taxon>Pleocyemata</taxon>
        <taxon>Brachyura</taxon>
        <taxon>Eubrachyura</taxon>
        <taxon>Portunoidea</taxon>
        <taxon>Portunidae</taxon>
        <taxon>Portuninae</taxon>
        <taxon>Portunus</taxon>
    </lineage>
</organism>
<keyword evidence="3" id="KW-1185">Reference proteome</keyword>
<evidence type="ECO:0000256" key="1">
    <source>
        <dbReference type="SAM" id="MobiDB-lite"/>
    </source>
</evidence>
<proteinExistence type="predicted"/>
<comment type="caution">
    <text evidence="2">The sequence shown here is derived from an EMBL/GenBank/DDBJ whole genome shotgun (WGS) entry which is preliminary data.</text>
</comment>
<evidence type="ECO:0000313" key="3">
    <source>
        <dbReference type="Proteomes" id="UP000324222"/>
    </source>
</evidence>
<feature type="region of interest" description="Disordered" evidence="1">
    <location>
        <begin position="56"/>
        <end position="83"/>
    </location>
</feature>
<name>A0A5B7FDU4_PORTR</name>
<protein>
    <submittedName>
        <fullName evidence="2">Uncharacterized protein</fullName>
    </submittedName>
</protein>
<dbReference type="EMBL" id="VSRR010005851">
    <property type="protein sequence ID" value="MPC43486.1"/>
    <property type="molecule type" value="Genomic_DNA"/>
</dbReference>
<gene>
    <name evidence="2" type="ORF">E2C01_037135</name>
</gene>
<evidence type="ECO:0000313" key="2">
    <source>
        <dbReference type="EMBL" id="MPC43486.1"/>
    </source>
</evidence>
<accession>A0A5B7FDU4</accession>
<dbReference type="Proteomes" id="UP000324222">
    <property type="component" value="Unassembled WGS sequence"/>
</dbReference>
<dbReference type="AlphaFoldDB" id="A0A5B7FDU4"/>
<reference evidence="2 3" key="1">
    <citation type="submission" date="2019-05" db="EMBL/GenBank/DDBJ databases">
        <title>Another draft genome of Portunus trituberculatus and its Hox gene families provides insights of decapod evolution.</title>
        <authorList>
            <person name="Jeong J.-H."/>
            <person name="Song I."/>
            <person name="Kim S."/>
            <person name="Choi T."/>
            <person name="Kim D."/>
            <person name="Ryu S."/>
            <person name="Kim W."/>
        </authorList>
    </citation>
    <scope>NUCLEOTIDE SEQUENCE [LARGE SCALE GENOMIC DNA]</scope>
    <source>
        <tissue evidence="2">Muscle</tissue>
    </source>
</reference>